<accession>A0A016SYT8</accession>
<feature type="compositionally biased region" description="Basic and acidic residues" evidence="1">
    <location>
        <begin position="60"/>
        <end position="69"/>
    </location>
</feature>
<dbReference type="GO" id="GO:0004843">
    <property type="term" value="F:cysteine-type deubiquitinase activity"/>
    <property type="evidence" value="ECO:0007669"/>
    <property type="project" value="TreeGrafter"/>
</dbReference>
<dbReference type="AlphaFoldDB" id="A0A016SYT8"/>
<dbReference type="Gene3D" id="3.90.70.80">
    <property type="match status" value="1"/>
</dbReference>
<dbReference type="PANTHER" id="PTHR12419">
    <property type="entry name" value="OTU DOMAIN CONTAINING PROTEIN"/>
    <property type="match status" value="1"/>
</dbReference>
<reference evidence="3" key="1">
    <citation type="journal article" date="2015" name="Nat. Genet.">
        <title>The genome and transcriptome of the zoonotic hookworm Ancylostoma ceylanicum identify infection-specific gene families.</title>
        <authorList>
            <person name="Schwarz E.M."/>
            <person name="Hu Y."/>
            <person name="Antoshechkin I."/>
            <person name="Miller M.M."/>
            <person name="Sternberg P.W."/>
            <person name="Aroian R.V."/>
        </authorList>
    </citation>
    <scope>NUCLEOTIDE SEQUENCE</scope>
    <source>
        <strain evidence="3">HY135</strain>
    </source>
</reference>
<dbReference type="InterPro" id="IPR050704">
    <property type="entry name" value="Peptidase_C85-like"/>
</dbReference>
<dbReference type="GO" id="GO:0016579">
    <property type="term" value="P:protein deubiquitination"/>
    <property type="evidence" value="ECO:0007669"/>
    <property type="project" value="TreeGrafter"/>
</dbReference>
<proteinExistence type="predicted"/>
<name>A0A016SYT8_9BILA</name>
<dbReference type="InterPro" id="IPR038765">
    <property type="entry name" value="Papain-like_cys_pep_sf"/>
</dbReference>
<comment type="caution">
    <text evidence="2">The sequence shown here is derived from an EMBL/GenBank/DDBJ whole genome shotgun (WGS) entry which is preliminary data.</text>
</comment>
<dbReference type="OrthoDB" id="5813749at2759"/>
<evidence type="ECO:0000313" key="3">
    <source>
        <dbReference type="Proteomes" id="UP000024635"/>
    </source>
</evidence>
<evidence type="ECO:0008006" key="4">
    <source>
        <dbReference type="Google" id="ProtNLM"/>
    </source>
</evidence>
<gene>
    <name evidence="2" type="primary">Acey_s0159.g3290</name>
    <name evidence="2" type="ORF">Y032_0159g3290</name>
</gene>
<evidence type="ECO:0000313" key="2">
    <source>
        <dbReference type="EMBL" id="EYB95489.1"/>
    </source>
</evidence>
<protein>
    <recommendedName>
        <fullName evidence="4">OTU domain-containing protein</fullName>
    </recommendedName>
</protein>
<dbReference type="PANTHER" id="PTHR12419:SF7">
    <property type="entry name" value="OTU DOMAIN-CONTAINING PROTEIN 3"/>
    <property type="match status" value="1"/>
</dbReference>
<evidence type="ECO:0000256" key="1">
    <source>
        <dbReference type="SAM" id="MobiDB-lite"/>
    </source>
</evidence>
<dbReference type="SUPFAM" id="SSF54001">
    <property type="entry name" value="Cysteine proteinases"/>
    <property type="match status" value="1"/>
</dbReference>
<sequence length="228" mass="25548">MAEQLEPNFTGSYVIDRITKANTIYLARMDGTLLKKTVSSARLKLFLENSSGNVTVSKDGCSKNDKGNLHESSLSEIHQSDSSTDYKSDDSNIFVSENSDSFSSFKPPEVAWKTTKCEMLQIYSITRPRFGTPRLFDRKQPPLQKNIKTMVSDGNCLFRAFSYCLTGSEKNHVAVRRAICNHTESNPATWAPIAGVDNITEYLDRDMRIPGTEEKKATRALIKKPLGH</sequence>
<organism evidence="2 3">
    <name type="scientific">Ancylostoma ceylanicum</name>
    <dbReference type="NCBI Taxonomy" id="53326"/>
    <lineage>
        <taxon>Eukaryota</taxon>
        <taxon>Metazoa</taxon>
        <taxon>Ecdysozoa</taxon>
        <taxon>Nematoda</taxon>
        <taxon>Chromadorea</taxon>
        <taxon>Rhabditida</taxon>
        <taxon>Rhabditina</taxon>
        <taxon>Rhabditomorpha</taxon>
        <taxon>Strongyloidea</taxon>
        <taxon>Ancylostomatidae</taxon>
        <taxon>Ancylostomatinae</taxon>
        <taxon>Ancylostoma</taxon>
    </lineage>
</organism>
<feature type="region of interest" description="Disordered" evidence="1">
    <location>
        <begin position="57"/>
        <end position="89"/>
    </location>
</feature>
<dbReference type="EMBL" id="JARK01001495">
    <property type="protein sequence ID" value="EYB95489.1"/>
    <property type="molecule type" value="Genomic_DNA"/>
</dbReference>
<dbReference type="Proteomes" id="UP000024635">
    <property type="component" value="Unassembled WGS sequence"/>
</dbReference>
<keyword evidence="3" id="KW-1185">Reference proteome</keyword>